<accession>A0A0E9SKF4</accession>
<evidence type="ECO:0000313" key="1">
    <source>
        <dbReference type="EMBL" id="JAH41849.1"/>
    </source>
</evidence>
<protein>
    <submittedName>
        <fullName evidence="1">Uncharacterized protein</fullName>
    </submittedName>
</protein>
<dbReference type="EMBL" id="GBXM01066728">
    <property type="protein sequence ID" value="JAH41849.1"/>
    <property type="molecule type" value="Transcribed_RNA"/>
</dbReference>
<reference evidence="1" key="2">
    <citation type="journal article" date="2015" name="Fish Shellfish Immunol.">
        <title>Early steps in the European eel (Anguilla anguilla)-Vibrio vulnificus interaction in the gills: Role of the RtxA13 toxin.</title>
        <authorList>
            <person name="Callol A."/>
            <person name="Pajuelo D."/>
            <person name="Ebbesson L."/>
            <person name="Teles M."/>
            <person name="MacKenzie S."/>
            <person name="Amaro C."/>
        </authorList>
    </citation>
    <scope>NUCLEOTIDE SEQUENCE</scope>
</reference>
<proteinExistence type="predicted"/>
<sequence>MCDSALLGLYPELHLGKPYTTGNAKAS</sequence>
<organism evidence="1">
    <name type="scientific">Anguilla anguilla</name>
    <name type="common">European freshwater eel</name>
    <name type="synonym">Muraena anguilla</name>
    <dbReference type="NCBI Taxonomy" id="7936"/>
    <lineage>
        <taxon>Eukaryota</taxon>
        <taxon>Metazoa</taxon>
        <taxon>Chordata</taxon>
        <taxon>Craniata</taxon>
        <taxon>Vertebrata</taxon>
        <taxon>Euteleostomi</taxon>
        <taxon>Actinopterygii</taxon>
        <taxon>Neopterygii</taxon>
        <taxon>Teleostei</taxon>
        <taxon>Anguilliformes</taxon>
        <taxon>Anguillidae</taxon>
        <taxon>Anguilla</taxon>
    </lineage>
</organism>
<dbReference type="AlphaFoldDB" id="A0A0E9SKF4"/>
<reference evidence="1" key="1">
    <citation type="submission" date="2014-11" db="EMBL/GenBank/DDBJ databases">
        <authorList>
            <person name="Amaro Gonzalez C."/>
        </authorList>
    </citation>
    <scope>NUCLEOTIDE SEQUENCE</scope>
</reference>
<name>A0A0E9SKF4_ANGAN</name>